<dbReference type="AlphaFoldDB" id="A0A6B8KM77"/>
<reference evidence="1 2" key="1">
    <citation type="submission" date="2019-11" db="EMBL/GenBank/DDBJ databases">
        <title>The genome sequence of Methylocystis heyeri.</title>
        <authorList>
            <person name="Oshkin I.Y."/>
            <person name="Miroshnikov K."/>
            <person name="Dedysh S.N."/>
        </authorList>
    </citation>
    <scope>NUCLEOTIDE SEQUENCE [LARGE SCALE GENOMIC DNA]</scope>
    <source>
        <strain evidence="1 2">H2</strain>
        <plasmid evidence="1 2">unnamed1</plasmid>
    </source>
</reference>
<name>A0A6B8KM77_9HYPH</name>
<keyword evidence="1" id="KW-0614">Plasmid</keyword>
<sequence length="376" mass="42502">MVAKVSACVRIEFFRRVQPTWGLFGMAFLTDEEKGNLTIERMIFHIVGPDVEEPQILDEIAPPEHTDFFVGRIRIALGGNLFEFKERSPTEATLKRILADPAVFAESSSEMARDFHSRHITSASNGVFFLFQIRAGQQTTLFALIKYDIDDVVHYKIEARSDGHNKAKLQRLNENFVKKPEAMQKVALIRFDDGVGKIAVRDRSQRDGISDYFAQFLYAKRVNNVDDMSGKLAEAFKETFRKHREDLPESVRRNGMERIFDALRSEPTFDPENLEPLVNAAFGPLPEGSPIRKTLGRSLDRAGLSEESFTVNANAVPRPRKRQIRTNEGVQIIFDQEASGHTISRTPMDGGGEQITITTSGVTVDDAEPDDSRRRR</sequence>
<evidence type="ECO:0000313" key="2">
    <source>
        <dbReference type="Proteomes" id="UP000309061"/>
    </source>
</evidence>
<accession>A0A6B8KM77</accession>
<dbReference type="EMBL" id="CP046053">
    <property type="protein sequence ID" value="QGM48245.1"/>
    <property type="molecule type" value="Genomic_DNA"/>
</dbReference>
<proteinExistence type="predicted"/>
<organism evidence="1 2">
    <name type="scientific">Methylocystis heyeri</name>
    <dbReference type="NCBI Taxonomy" id="391905"/>
    <lineage>
        <taxon>Bacteria</taxon>
        <taxon>Pseudomonadati</taxon>
        <taxon>Pseudomonadota</taxon>
        <taxon>Alphaproteobacteria</taxon>
        <taxon>Hyphomicrobiales</taxon>
        <taxon>Methylocystaceae</taxon>
        <taxon>Methylocystis</taxon>
    </lineage>
</organism>
<gene>
    <name evidence="1" type="ORF">H2LOC_020880</name>
</gene>
<keyword evidence="2" id="KW-1185">Reference proteome</keyword>
<dbReference type="GO" id="GO:0009295">
    <property type="term" value="C:nucleoid"/>
    <property type="evidence" value="ECO:0007669"/>
    <property type="project" value="InterPro"/>
</dbReference>
<dbReference type="KEGG" id="mhey:H2LOC_020880"/>
<dbReference type="Pfam" id="PF04245">
    <property type="entry name" value="NA37"/>
    <property type="match status" value="1"/>
</dbReference>
<dbReference type="OrthoDB" id="9178145at2"/>
<geneLocation type="plasmid" evidence="1">
    <name>unnamed1</name>
</geneLocation>
<dbReference type="InterPro" id="IPR007358">
    <property type="entry name" value="Nucleoid_associated_NdpA"/>
</dbReference>
<evidence type="ECO:0000313" key="1">
    <source>
        <dbReference type="EMBL" id="QGM48245.1"/>
    </source>
</evidence>
<protein>
    <recommendedName>
        <fullName evidence="3">Nucleoid-associated protein</fullName>
    </recommendedName>
</protein>
<evidence type="ECO:0008006" key="3">
    <source>
        <dbReference type="Google" id="ProtNLM"/>
    </source>
</evidence>
<dbReference type="Proteomes" id="UP000309061">
    <property type="component" value="Plasmid unnamed1"/>
</dbReference>